<reference evidence="1 2" key="1">
    <citation type="submission" date="2024-07" db="EMBL/GenBank/DDBJ databases">
        <title>Section-level genome sequencing and comparative genomics of Aspergillus sections Usti and Cavernicolus.</title>
        <authorList>
            <consortium name="Lawrence Berkeley National Laboratory"/>
            <person name="Nybo J.L."/>
            <person name="Vesth T.C."/>
            <person name="Theobald S."/>
            <person name="Frisvad J.C."/>
            <person name="Larsen T.O."/>
            <person name="Kjaerboelling I."/>
            <person name="Rothschild-Mancinelli K."/>
            <person name="Lyhne E.K."/>
            <person name="Kogle M.E."/>
            <person name="Barry K."/>
            <person name="Clum A."/>
            <person name="Na H."/>
            <person name="Ledsgaard L."/>
            <person name="Lin J."/>
            <person name="Lipzen A."/>
            <person name="Kuo A."/>
            <person name="Riley R."/>
            <person name="Mondo S."/>
            <person name="Labutti K."/>
            <person name="Haridas S."/>
            <person name="Pangalinan J."/>
            <person name="Salamov A.A."/>
            <person name="Simmons B.A."/>
            <person name="Magnuson J.K."/>
            <person name="Chen J."/>
            <person name="Drula E."/>
            <person name="Henrissat B."/>
            <person name="Wiebenga A."/>
            <person name="Lubbers R.J."/>
            <person name="Gomes A.C."/>
            <person name="Makela M.R."/>
            <person name="Stajich J."/>
            <person name="Grigoriev I.V."/>
            <person name="Mortensen U.H."/>
            <person name="De Vries R.P."/>
            <person name="Baker S.E."/>
            <person name="Andersen M.R."/>
        </authorList>
    </citation>
    <scope>NUCLEOTIDE SEQUENCE [LARGE SCALE GENOMIC DNA]</scope>
    <source>
        <strain evidence="1 2">CBS 123904</strain>
    </source>
</reference>
<name>A0ABR4JM18_9EURO</name>
<evidence type="ECO:0000313" key="1">
    <source>
        <dbReference type="EMBL" id="KAL2841050.1"/>
    </source>
</evidence>
<proteinExistence type="predicted"/>
<evidence type="ECO:0000313" key="2">
    <source>
        <dbReference type="Proteomes" id="UP001610446"/>
    </source>
</evidence>
<dbReference type="Proteomes" id="UP001610446">
    <property type="component" value="Unassembled WGS sequence"/>
</dbReference>
<keyword evidence="2" id="KW-1185">Reference proteome</keyword>
<sequence length="331" mass="37052">MEYMQHRDNGTEVPVPPTALRPNWTTSIGSWLVMRRDPVAWLLSGNALELYYEVAYAEEARQRRLAATDASRLASEYGLPNPIEIPSAQHEAFGACLSRVTQDQDTAAFLSVELDCLVKTAAKQALPIPTEADLVRLKQEELQANAARREKLGHYLPAMWQYRGEWSWVLDRLHFLSLRLQVQGALAQGTVIGFRSPYSYLAAVELRRRRAGGGKMPHPRMVVRPILPMAKRGLPVPLAKRFYIARDAKQWVDALHVAFGCISNPVGEGVLLLLALFPTEASVDEQLRYCVVAEQAVWAEGLDVRRDDVLQSVVERAGGAGVWTGRIRKRC</sequence>
<protein>
    <submittedName>
        <fullName evidence="1">Uncharacterized protein</fullName>
    </submittedName>
</protein>
<accession>A0ABR4JM18</accession>
<comment type="caution">
    <text evidence="1">The sequence shown here is derived from an EMBL/GenBank/DDBJ whole genome shotgun (WGS) entry which is preliminary data.</text>
</comment>
<dbReference type="EMBL" id="JBFXLU010000114">
    <property type="protein sequence ID" value="KAL2841050.1"/>
    <property type="molecule type" value="Genomic_DNA"/>
</dbReference>
<gene>
    <name evidence="1" type="ORF">BJY01DRAFT_249758</name>
</gene>
<organism evidence="1 2">
    <name type="scientific">Aspergillus pseudoustus</name>
    <dbReference type="NCBI Taxonomy" id="1810923"/>
    <lineage>
        <taxon>Eukaryota</taxon>
        <taxon>Fungi</taxon>
        <taxon>Dikarya</taxon>
        <taxon>Ascomycota</taxon>
        <taxon>Pezizomycotina</taxon>
        <taxon>Eurotiomycetes</taxon>
        <taxon>Eurotiomycetidae</taxon>
        <taxon>Eurotiales</taxon>
        <taxon>Aspergillaceae</taxon>
        <taxon>Aspergillus</taxon>
        <taxon>Aspergillus subgen. Nidulantes</taxon>
    </lineage>
</organism>
<dbReference type="Gene3D" id="3.40.30.10">
    <property type="entry name" value="Glutaredoxin"/>
    <property type="match status" value="1"/>
</dbReference>